<dbReference type="InterPro" id="IPR017795">
    <property type="entry name" value="ABBA_NscD-like"/>
</dbReference>
<evidence type="ECO:0000256" key="3">
    <source>
        <dbReference type="PIRSR" id="PIRSR000509-1"/>
    </source>
</evidence>
<sequence>MARDPSNVAVQLPMPVQVLSQSFNFKSADEAKWWQSTAPMFATMMAGANYDVHAQYKFLCLHRDFIIPALGPYPTKGEPMPWKSHLTRFGLPFELSFNYSKSLLRFAFEPLGPRTGTEEDPFNAQAIGPVLNQLKTVIPRLDLEWFNHFVRELVVSAEDVQSIRDKNPIPVFKTQNKLAADLGPNGDIMLKTYIYPRIKSIATGTPKEQLMFNAIRKADPDGQLAASLAVLEEFMAERSPTLIAHFLSCDLVKPSESRIKVYCFEIQLDFDSIAGIWTLGGRLNDAETLAGLELLRKLWDLLPVTEGRCPLPNCFYEPGQSPKEQLPFIINFSLSPNKPFPEPQIYFPAFGQNDKAIADGLTTFFKDVGYAGLAKTYSSDLASYYPELDMAETNHLQAWVSYSSKSNKPYMSVYLHTFEALRNAAGTLLTNF</sequence>
<feature type="binding site" evidence="3">
    <location>
        <position position="195"/>
    </location>
    <ligand>
        <name>L-tryptophan</name>
        <dbReference type="ChEBI" id="CHEBI:57912"/>
    </ligand>
</feature>
<name>A0A5M9MIQ8_9EURO</name>
<proteinExistence type="inferred from homology"/>
<feature type="binding site" evidence="3">
    <location>
        <position position="410"/>
    </location>
    <ligand>
        <name>dimethylallyl diphosphate</name>
        <dbReference type="ChEBI" id="CHEBI:57623"/>
    </ligand>
</feature>
<dbReference type="CDD" id="cd13929">
    <property type="entry name" value="PT-DMATS_CymD"/>
    <property type="match status" value="1"/>
</dbReference>
<feature type="binding site" evidence="3">
    <location>
        <position position="94"/>
    </location>
    <ligand>
        <name>L-tryptophan</name>
        <dbReference type="ChEBI" id="CHEBI:57912"/>
    </ligand>
</feature>
<organism evidence="4 5">
    <name type="scientific">Aspergillus tanneri</name>
    <dbReference type="NCBI Taxonomy" id="1220188"/>
    <lineage>
        <taxon>Eukaryota</taxon>
        <taxon>Fungi</taxon>
        <taxon>Dikarya</taxon>
        <taxon>Ascomycota</taxon>
        <taxon>Pezizomycotina</taxon>
        <taxon>Eurotiomycetes</taxon>
        <taxon>Eurotiomycetidae</taxon>
        <taxon>Eurotiales</taxon>
        <taxon>Aspergillaceae</taxon>
        <taxon>Aspergillus</taxon>
        <taxon>Aspergillus subgen. Circumdati</taxon>
    </lineage>
</organism>
<feature type="binding site" evidence="3">
    <location>
        <position position="346"/>
    </location>
    <ligand>
        <name>dimethylallyl diphosphate</name>
        <dbReference type="ChEBI" id="CHEBI:57623"/>
    </ligand>
</feature>
<feature type="binding site" evidence="3">
    <location>
        <position position="262"/>
    </location>
    <ligand>
        <name>dimethylallyl diphosphate</name>
        <dbReference type="ChEBI" id="CHEBI:57623"/>
    </ligand>
</feature>
<accession>A0A5M9MIQ8</accession>
<dbReference type="NCBIfam" id="TIGR03429">
    <property type="entry name" value="arom_pren_DMATS"/>
    <property type="match status" value="1"/>
</dbReference>
<reference evidence="4 5" key="1">
    <citation type="submission" date="2019-08" db="EMBL/GenBank/DDBJ databases">
        <title>The genome sequence of a newly discovered highly antifungal drug resistant Aspergillus species, Aspergillus tanneri NIH 1004.</title>
        <authorList>
            <person name="Mounaud S."/>
            <person name="Singh I."/>
            <person name="Joardar V."/>
            <person name="Pakala S."/>
            <person name="Pakala S."/>
            <person name="Venepally P."/>
            <person name="Chung J.K."/>
            <person name="Losada L."/>
            <person name="Nierman W.C."/>
        </authorList>
    </citation>
    <scope>NUCLEOTIDE SEQUENCE [LARGE SCALE GENOMIC DNA]</scope>
    <source>
        <strain evidence="4 5">NIH1004</strain>
    </source>
</reference>
<feature type="binding site" evidence="3">
    <location>
        <position position="258"/>
    </location>
    <ligand>
        <name>dimethylallyl diphosphate</name>
        <dbReference type="ChEBI" id="CHEBI:57623"/>
    </ligand>
</feature>
<feature type="binding site" evidence="3">
    <location>
        <position position="260"/>
    </location>
    <ligand>
        <name>dimethylallyl diphosphate</name>
        <dbReference type="ChEBI" id="CHEBI:57623"/>
    </ligand>
</feature>
<dbReference type="PANTHER" id="PTHR40627:SF3">
    <property type="entry name" value="PRENYLTRANSFERASE ASQH2-RELATED"/>
    <property type="match status" value="1"/>
</dbReference>
<dbReference type="AlphaFoldDB" id="A0A5M9MIQ8"/>
<dbReference type="VEuPathDB" id="FungiDB:EYZ11_009095"/>
<dbReference type="OrthoDB" id="5392033at2759"/>
<dbReference type="RefSeq" id="XP_033424591.1">
    <property type="nucleotide sequence ID" value="XM_033571276.1"/>
</dbReference>
<dbReference type="SFLD" id="SFLDG01162">
    <property type="entry name" value="I"/>
    <property type="match status" value="1"/>
</dbReference>
<feature type="binding site" evidence="3">
    <location>
        <position position="193"/>
    </location>
    <ligand>
        <name>dimethylallyl diphosphate</name>
        <dbReference type="ChEBI" id="CHEBI:57623"/>
    </ligand>
</feature>
<dbReference type="SFLD" id="SFLDS00036">
    <property type="entry name" value="Aromatic_Prenyltransferase"/>
    <property type="match status" value="1"/>
</dbReference>
<dbReference type="EMBL" id="QUQM01000007">
    <property type="protein sequence ID" value="KAA8645230.1"/>
    <property type="molecule type" value="Genomic_DNA"/>
</dbReference>
<evidence type="ECO:0000313" key="5">
    <source>
        <dbReference type="Proteomes" id="UP000324241"/>
    </source>
</evidence>
<feature type="binding site" evidence="3">
    <location>
        <position position="344"/>
    </location>
    <ligand>
        <name>dimethylallyl diphosphate</name>
        <dbReference type="ChEBI" id="CHEBI:57623"/>
    </ligand>
</feature>
<keyword evidence="2 4" id="KW-0808">Transferase</keyword>
<protein>
    <submittedName>
        <fullName evidence="4">Aromatic prenyltransferase (DMATS family)</fullName>
    </submittedName>
</protein>
<comment type="similarity">
    <text evidence="1">Belongs to the tryptophan dimethylallyltransferase family.</text>
</comment>
<dbReference type="GO" id="GO:0016765">
    <property type="term" value="F:transferase activity, transferring alkyl or aryl (other than methyl) groups"/>
    <property type="evidence" value="ECO:0007669"/>
    <property type="project" value="InterPro"/>
</dbReference>
<dbReference type="PIRSF" id="PIRSF000509">
    <property type="entry name" value="Trp_DMAT"/>
    <property type="match status" value="1"/>
</dbReference>
<dbReference type="InterPro" id="IPR012148">
    <property type="entry name" value="ABBA_DMATS-like"/>
</dbReference>
<dbReference type="GeneID" id="54329351"/>
<dbReference type="GO" id="GO:0009820">
    <property type="term" value="P:alkaloid metabolic process"/>
    <property type="evidence" value="ECO:0007669"/>
    <property type="project" value="InterPro"/>
</dbReference>
<dbReference type="Proteomes" id="UP000324241">
    <property type="component" value="Unassembled WGS sequence"/>
</dbReference>
<dbReference type="Pfam" id="PF11991">
    <property type="entry name" value="Trp_DMAT"/>
    <property type="match status" value="1"/>
</dbReference>
<gene>
    <name evidence="4" type="ORF">ATNIH1004_006649</name>
</gene>
<feature type="binding site" evidence="3">
    <location>
        <position position="191"/>
    </location>
    <ligand>
        <name>L-tryptophan</name>
        <dbReference type="ChEBI" id="CHEBI:57912"/>
    </ligand>
</feature>
<evidence type="ECO:0000256" key="1">
    <source>
        <dbReference type="ARBA" id="ARBA00010209"/>
    </source>
</evidence>
<dbReference type="InterPro" id="IPR033964">
    <property type="entry name" value="ABBA"/>
</dbReference>
<feature type="binding site" evidence="3">
    <location>
        <position position="105"/>
    </location>
    <ligand>
        <name>dimethylallyl diphosphate</name>
        <dbReference type="ChEBI" id="CHEBI:57623"/>
    </ligand>
</feature>
<dbReference type="PANTHER" id="PTHR40627">
    <property type="entry name" value="INDOLE PRENYLTRANSFERASE TDIB-RELATED"/>
    <property type="match status" value="1"/>
</dbReference>
<evidence type="ECO:0000256" key="2">
    <source>
        <dbReference type="ARBA" id="ARBA00022679"/>
    </source>
</evidence>
<comment type="caution">
    <text evidence="4">The sequence shown here is derived from an EMBL/GenBank/DDBJ whole genome shotgun (WGS) entry which is preliminary data.</text>
</comment>
<feature type="binding site" evidence="3">
    <location>
        <position position="414"/>
    </location>
    <ligand>
        <name>dimethylallyl diphosphate</name>
        <dbReference type="ChEBI" id="CHEBI:57623"/>
    </ligand>
</feature>
<evidence type="ECO:0000313" key="4">
    <source>
        <dbReference type="EMBL" id="KAA8645230.1"/>
    </source>
</evidence>